<dbReference type="AlphaFoldDB" id="A0AAV7JWY9"/>
<gene>
    <name evidence="1" type="ORF">LOD99_4096</name>
</gene>
<comment type="caution">
    <text evidence="1">The sequence shown here is derived from an EMBL/GenBank/DDBJ whole genome shotgun (WGS) entry which is preliminary data.</text>
</comment>
<dbReference type="EMBL" id="JAKMXF010000296">
    <property type="protein sequence ID" value="KAI6653019.1"/>
    <property type="molecule type" value="Genomic_DNA"/>
</dbReference>
<dbReference type="Proteomes" id="UP001165289">
    <property type="component" value="Unassembled WGS sequence"/>
</dbReference>
<evidence type="ECO:0000313" key="1">
    <source>
        <dbReference type="EMBL" id="KAI6653019.1"/>
    </source>
</evidence>
<reference evidence="1 2" key="1">
    <citation type="journal article" date="2023" name="BMC Biol.">
        <title>The compact genome of the sponge Oopsacas minuta (Hexactinellida) is lacking key metazoan core genes.</title>
        <authorList>
            <person name="Santini S."/>
            <person name="Schenkelaars Q."/>
            <person name="Jourda C."/>
            <person name="Duchesne M."/>
            <person name="Belahbib H."/>
            <person name="Rocher C."/>
            <person name="Selva M."/>
            <person name="Riesgo A."/>
            <person name="Vervoort M."/>
            <person name="Leys S.P."/>
            <person name="Kodjabachian L."/>
            <person name="Le Bivic A."/>
            <person name="Borchiellini C."/>
            <person name="Claverie J.M."/>
            <person name="Renard E."/>
        </authorList>
    </citation>
    <scope>NUCLEOTIDE SEQUENCE [LARGE SCALE GENOMIC DNA]</scope>
    <source>
        <strain evidence="1">SPO-2</strain>
    </source>
</reference>
<organism evidence="1 2">
    <name type="scientific">Oopsacas minuta</name>
    <dbReference type="NCBI Taxonomy" id="111878"/>
    <lineage>
        <taxon>Eukaryota</taxon>
        <taxon>Metazoa</taxon>
        <taxon>Porifera</taxon>
        <taxon>Hexactinellida</taxon>
        <taxon>Hexasterophora</taxon>
        <taxon>Lyssacinosida</taxon>
        <taxon>Leucopsacidae</taxon>
        <taxon>Oopsacas</taxon>
    </lineage>
</organism>
<sequence length="264" mass="30428">MKDAEREVLARRHATRQRDEFKKEVAAKLLDNTINMIQAKMSHLIVLSSQLNNLISSIQKAYFKDIFEELNSLPEDAVLSVEYYPATADVVNIFMLTDNIQNVNIMEDGDILANSTTKHIMLKLRDMIAHNIVLKEQITGEIRNGIPDMMRLSTDKISCRTFRFLPVNQQCWLLGRDEIDVLRIDASEVKMQEGSAYEVRTGVLFSSSTKTYTINWSKCKRELQKYGRDLTWPKPSKRMKGERLLIYSGRSIVTPVDRPEVLQN</sequence>
<evidence type="ECO:0000313" key="2">
    <source>
        <dbReference type="Proteomes" id="UP001165289"/>
    </source>
</evidence>
<accession>A0AAV7JWY9</accession>
<name>A0AAV7JWY9_9METZ</name>
<proteinExistence type="predicted"/>
<keyword evidence="2" id="KW-1185">Reference proteome</keyword>
<protein>
    <submittedName>
        <fullName evidence="1">Uncharacterized protein</fullName>
    </submittedName>
</protein>